<accession>A0A8X6KJH9</accession>
<evidence type="ECO:0000313" key="2">
    <source>
        <dbReference type="EMBL" id="GFQ73788.1"/>
    </source>
</evidence>
<feature type="compositionally biased region" description="Basic and acidic residues" evidence="1">
    <location>
        <begin position="47"/>
        <end position="67"/>
    </location>
</feature>
<feature type="region of interest" description="Disordered" evidence="1">
    <location>
        <begin position="40"/>
        <end position="67"/>
    </location>
</feature>
<name>A0A8X6KJH9_TRICU</name>
<protein>
    <submittedName>
        <fullName evidence="2">Uncharacterized protein</fullName>
    </submittedName>
</protein>
<dbReference type="EMBL" id="BMAO01031267">
    <property type="protein sequence ID" value="GFQ73788.1"/>
    <property type="molecule type" value="Genomic_DNA"/>
</dbReference>
<dbReference type="AlphaFoldDB" id="A0A8X6KJH9"/>
<gene>
    <name evidence="2" type="ORF">TNCT_23971</name>
</gene>
<proteinExistence type="predicted"/>
<sequence length="114" mass="12816">MAIFDESNDDLPPAGKTSSLTRTIDFTYFFLYRFSHASLKNNKPGRASKEGVVKSEYPHRSQQNDRDLLSFPHAKKARHLMALSVGRKAWQHPSSLDNLAGVGYICQLKNNAAH</sequence>
<organism evidence="2 3">
    <name type="scientific">Trichonephila clavata</name>
    <name type="common">Joro spider</name>
    <name type="synonym">Nephila clavata</name>
    <dbReference type="NCBI Taxonomy" id="2740835"/>
    <lineage>
        <taxon>Eukaryota</taxon>
        <taxon>Metazoa</taxon>
        <taxon>Ecdysozoa</taxon>
        <taxon>Arthropoda</taxon>
        <taxon>Chelicerata</taxon>
        <taxon>Arachnida</taxon>
        <taxon>Araneae</taxon>
        <taxon>Araneomorphae</taxon>
        <taxon>Entelegynae</taxon>
        <taxon>Araneoidea</taxon>
        <taxon>Nephilidae</taxon>
        <taxon>Trichonephila</taxon>
    </lineage>
</organism>
<evidence type="ECO:0000256" key="1">
    <source>
        <dbReference type="SAM" id="MobiDB-lite"/>
    </source>
</evidence>
<dbReference type="Proteomes" id="UP000887116">
    <property type="component" value="Unassembled WGS sequence"/>
</dbReference>
<keyword evidence="3" id="KW-1185">Reference proteome</keyword>
<reference evidence="2" key="1">
    <citation type="submission" date="2020-07" db="EMBL/GenBank/DDBJ databases">
        <title>Multicomponent nature underlies the extraordinary mechanical properties of spider dragline silk.</title>
        <authorList>
            <person name="Kono N."/>
            <person name="Nakamura H."/>
            <person name="Mori M."/>
            <person name="Yoshida Y."/>
            <person name="Ohtoshi R."/>
            <person name="Malay A.D."/>
            <person name="Moran D.A.P."/>
            <person name="Tomita M."/>
            <person name="Numata K."/>
            <person name="Arakawa K."/>
        </authorList>
    </citation>
    <scope>NUCLEOTIDE SEQUENCE</scope>
</reference>
<comment type="caution">
    <text evidence="2">The sequence shown here is derived from an EMBL/GenBank/DDBJ whole genome shotgun (WGS) entry which is preliminary data.</text>
</comment>
<evidence type="ECO:0000313" key="3">
    <source>
        <dbReference type="Proteomes" id="UP000887116"/>
    </source>
</evidence>